<dbReference type="GO" id="GO:0019213">
    <property type="term" value="F:deacetylase activity"/>
    <property type="evidence" value="ECO:0007669"/>
    <property type="project" value="TreeGrafter"/>
</dbReference>
<keyword evidence="8" id="KW-1185">Reference proteome</keyword>
<dbReference type="PANTHER" id="PTHR31609:SF1">
    <property type="entry name" value="CARBOHYDRATE DEACETYLASE"/>
    <property type="match status" value="1"/>
</dbReference>
<evidence type="ECO:0000256" key="4">
    <source>
        <dbReference type="ARBA" id="ARBA00022842"/>
    </source>
</evidence>
<dbReference type="CDD" id="cd10802">
    <property type="entry name" value="YdjC_TTHB029_like"/>
    <property type="match status" value="1"/>
</dbReference>
<dbReference type="InterPro" id="IPR006879">
    <property type="entry name" value="YdjC-like"/>
</dbReference>
<sequence>MKRTLLLLLMAGACQLANAQTYAEKLGFPKGKKVIIFHVDDAGMSYDSNVGTRKSLNEGVATSTSVMMPCGWVPEFMALYKQNPKWDVGVHLTLTSEWKTYRWQPLSGKDKAPTLYDPEGSLWHEVAQVVQHSSADDVEKEIREQVARFRQFGIEPSHIDSHMGTLFTPKFVERYVKVGIEEKIPVMFPCGHNTLISSSLKGQGQGQLIAAAQEVGKKLWASGLPVLDDLFADTGWNLPAGQEPTDENLRAFKTKKFIEILDKAQPGVTMIIVHSTDPTPVFSHFSGSGNSRKGDMLAMMDPELKSYMEKNGIVLSTFKELKERRKGVR</sequence>
<accession>A0A1G9SV84</accession>
<dbReference type="Gene3D" id="3.20.20.370">
    <property type="entry name" value="Glycoside hydrolase/deacetylase"/>
    <property type="match status" value="1"/>
</dbReference>
<evidence type="ECO:0000256" key="1">
    <source>
        <dbReference type="ARBA" id="ARBA00001946"/>
    </source>
</evidence>
<dbReference type="STRING" id="563176.SAMN04488090_3307"/>
<dbReference type="GO" id="GO:0046872">
    <property type="term" value="F:metal ion binding"/>
    <property type="evidence" value="ECO:0007669"/>
    <property type="project" value="UniProtKB-KW"/>
</dbReference>
<evidence type="ECO:0000256" key="3">
    <source>
        <dbReference type="ARBA" id="ARBA00022801"/>
    </source>
</evidence>
<evidence type="ECO:0000256" key="6">
    <source>
        <dbReference type="SAM" id="SignalP"/>
    </source>
</evidence>
<dbReference type="SUPFAM" id="SSF88713">
    <property type="entry name" value="Glycoside hydrolase/deacetylase"/>
    <property type="match status" value="1"/>
</dbReference>
<evidence type="ECO:0000313" key="8">
    <source>
        <dbReference type="Proteomes" id="UP000198901"/>
    </source>
</evidence>
<keyword evidence="2" id="KW-0479">Metal-binding</keyword>
<name>A0A1G9SV84_9BACT</name>
<comment type="cofactor">
    <cofactor evidence="1">
        <name>Mg(2+)</name>
        <dbReference type="ChEBI" id="CHEBI:18420"/>
    </cofactor>
</comment>
<keyword evidence="4" id="KW-0460">Magnesium</keyword>
<dbReference type="OrthoDB" id="9774177at2"/>
<dbReference type="GO" id="GO:0005975">
    <property type="term" value="P:carbohydrate metabolic process"/>
    <property type="evidence" value="ECO:0007669"/>
    <property type="project" value="InterPro"/>
</dbReference>
<evidence type="ECO:0000256" key="5">
    <source>
        <dbReference type="ARBA" id="ARBA00023277"/>
    </source>
</evidence>
<evidence type="ECO:0000256" key="2">
    <source>
        <dbReference type="ARBA" id="ARBA00022723"/>
    </source>
</evidence>
<feature type="signal peptide" evidence="6">
    <location>
        <begin position="1"/>
        <end position="19"/>
    </location>
</feature>
<keyword evidence="3" id="KW-0378">Hydrolase</keyword>
<dbReference type="RefSeq" id="WP_093204626.1">
    <property type="nucleotide sequence ID" value="NZ_FNGS01000006.1"/>
</dbReference>
<dbReference type="Pfam" id="PF04794">
    <property type="entry name" value="YdjC"/>
    <property type="match status" value="1"/>
</dbReference>
<keyword evidence="6" id="KW-0732">Signal</keyword>
<keyword evidence="5" id="KW-0119">Carbohydrate metabolism</keyword>
<dbReference type="GO" id="GO:0016787">
    <property type="term" value="F:hydrolase activity"/>
    <property type="evidence" value="ECO:0007669"/>
    <property type="project" value="UniProtKB-KW"/>
</dbReference>
<dbReference type="AlphaFoldDB" id="A0A1G9SV84"/>
<reference evidence="7 8" key="1">
    <citation type="submission" date="2016-10" db="EMBL/GenBank/DDBJ databases">
        <authorList>
            <person name="de Groot N.N."/>
        </authorList>
    </citation>
    <scope>NUCLEOTIDE SEQUENCE [LARGE SCALE GENOMIC DNA]</scope>
    <source>
        <strain evidence="7 8">DSM 21668</strain>
    </source>
</reference>
<gene>
    <name evidence="7" type="ORF">SAMN04488090_3307</name>
</gene>
<dbReference type="PANTHER" id="PTHR31609">
    <property type="entry name" value="YDJC DEACETYLASE FAMILY MEMBER"/>
    <property type="match status" value="1"/>
</dbReference>
<dbReference type="EMBL" id="FNGS01000006">
    <property type="protein sequence ID" value="SDM39264.1"/>
    <property type="molecule type" value="Genomic_DNA"/>
</dbReference>
<evidence type="ECO:0000313" key="7">
    <source>
        <dbReference type="EMBL" id="SDM39264.1"/>
    </source>
</evidence>
<feature type="chain" id="PRO_5011718937" description="YdjC-like protein" evidence="6">
    <location>
        <begin position="20"/>
        <end position="329"/>
    </location>
</feature>
<organism evidence="7 8">
    <name type="scientific">Siphonobacter aquaeclarae</name>
    <dbReference type="NCBI Taxonomy" id="563176"/>
    <lineage>
        <taxon>Bacteria</taxon>
        <taxon>Pseudomonadati</taxon>
        <taxon>Bacteroidota</taxon>
        <taxon>Cytophagia</taxon>
        <taxon>Cytophagales</taxon>
        <taxon>Cytophagaceae</taxon>
        <taxon>Siphonobacter</taxon>
    </lineage>
</organism>
<dbReference type="Proteomes" id="UP000198901">
    <property type="component" value="Unassembled WGS sequence"/>
</dbReference>
<proteinExistence type="predicted"/>
<protein>
    <recommendedName>
        <fullName evidence="9">YdjC-like protein</fullName>
    </recommendedName>
</protein>
<dbReference type="InterPro" id="IPR011330">
    <property type="entry name" value="Glyco_hydro/deAcase_b/a-brl"/>
</dbReference>
<evidence type="ECO:0008006" key="9">
    <source>
        <dbReference type="Google" id="ProtNLM"/>
    </source>
</evidence>